<evidence type="ECO:0000313" key="1">
    <source>
        <dbReference type="EMBL" id="AXE80184.1"/>
    </source>
</evidence>
<dbReference type="GeneID" id="95522290"/>
<dbReference type="RefSeq" id="WP_114246641.1">
    <property type="nucleotide sequence ID" value="NZ_CP027306.1"/>
</dbReference>
<dbReference type="EMBL" id="CP027306">
    <property type="protein sequence ID" value="AXE80184.1"/>
    <property type="molecule type" value="Genomic_DNA"/>
</dbReference>
<dbReference type="Proteomes" id="UP000252698">
    <property type="component" value="Chromosome"/>
</dbReference>
<proteinExistence type="predicted"/>
<protein>
    <submittedName>
        <fullName evidence="1">Uncharacterized protein</fullName>
    </submittedName>
</protein>
<accession>A0A2Z5JIX9</accession>
<evidence type="ECO:0000313" key="2">
    <source>
        <dbReference type="Proteomes" id="UP000252698"/>
    </source>
</evidence>
<gene>
    <name evidence="1" type="ORF">C5746_28230</name>
</gene>
<name>A0A2Z5JIX9_STRAR</name>
<organism evidence="1 2">
    <name type="scientific">Streptomyces atratus</name>
    <dbReference type="NCBI Taxonomy" id="1893"/>
    <lineage>
        <taxon>Bacteria</taxon>
        <taxon>Bacillati</taxon>
        <taxon>Actinomycetota</taxon>
        <taxon>Actinomycetes</taxon>
        <taxon>Kitasatosporales</taxon>
        <taxon>Streptomycetaceae</taxon>
        <taxon>Streptomyces</taxon>
    </lineage>
</organism>
<dbReference type="AlphaFoldDB" id="A0A2Z5JIX9"/>
<dbReference type="KEGG" id="sata:C5746_28230"/>
<sequence length="72" mass="7606">MKLFHMTGSGATVVAPHVAQVEADVQVFVEAHMEAMLAVRFLASEYVIDCVDGGRIDSPSALQPPAIVVPGQ</sequence>
<reference evidence="1 2" key="1">
    <citation type="journal article" date="2018" name="Front. Microbiol.">
        <title>Genome Sequencing of Streptomyces atratus SCSIOZH16 and Activation Production of Nocardamine via Metabolic Engineering.</title>
        <authorList>
            <person name="Li Y."/>
            <person name="Zhang C."/>
            <person name="Liu C."/>
            <person name="Ju J."/>
            <person name="Ma J."/>
        </authorList>
    </citation>
    <scope>NUCLEOTIDE SEQUENCE [LARGE SCALE GENOMIC DNA]</scope>
    <source>
        <strain evidence="1 2">SCSIO_ZH16</strain>
    </source>
</reference>